<comment type="similarity">
    <text evidence="2 6">Belongs to the ARPC2 family.</text>
</comment>
<reference evidence="8" key="2">
    <citation type="submission" date="2025-08" db="UniProtKB">
        <authorList>
            <consortium name="RefSeq"/>
        </authorList>
    </citation>
    <scope>IDENTIFICATION</scope>
    <source>
        <tissue evidence="8">Leaf</tissue>
    </source>
</reference>
<dbReference type="OrthoDB" id="148331at2759"/>
<evidence type="ECO:0000256" key="4">
    <source>
        <dbReference type="ARBA" id="ARBA00023203"/>
    </source>
</evidence>
<comment type="function">
    <text evidence="6">Functions as actin-binding component of the Arp2/3 complex which is involved in regulation of actin polymerization and together with an activating nucleation-promoting factor (NPF) mediates the formation of branched actin networks.</text>
</comment>
<evidence type="ECO:0000256" key="3">
    <source>
        <dbReference type="ARBA" id="ARBA00022490"/>
    </source>
</evidence>
<dbReference type="Pfam" id="PF04045">
    <property type="entry name" value="P34-Arc"/>
    <property type="match status" value="1"/>
</dbReference>
<dbReference type="GO" id="GO:0051015">
    <property type="term" value="F:actin filament binding"/>
    <property type="evidence" value="ECO:0007669"/>
    <property type="project" value="TreeGrafter"/>
</dbReference>
<dbReference type="PANTHER" id="PTHR12058:SF1">
    <property type="entry name" value="ACTIN-RELATED PROTEIN 2_3 COMPLEX SUBUNIT 2B"/>
    <property type="match status" value="1"/>
</dbReference>
<dbReference type="KEGG" id="rsz:108852012"/>
<proteinExistence type="inferred from homology"/>
<accession>A0A6J0N903</accession>
<protein>
    <recommendedName>
        <fullName evidence="6">Arp2/3 complex 34 kDa subunit</fullName>
    </recommendedName>
</protein>
<evidence type="ECO:0000256" key="2">
    <source>
        <dbReference type="ARBA" id="ARBA00007192"/>
    </source>
</evidence>
<evidence type="ECO:0000313" key="7">
    <source>
        <dbReference type="Proteomes" id="UP000504610"/>
    </source>
</evidence>
<dbReference type="InterPro" id="IPR007188">
    <property type="entry name" value="ARPC2"/>
</dbReference>
<dbReference type="SUPFAM" id="SSF69645">
    <property type="entry name" value="Arp2/3 complex subunits"/>
    <property type="match status" value="2"/>
</dbReference>
<organism evidence="7 8">
    <name type="scientific">Raphanus sativus</name>
    <name type="common">Radish</name>
    <name type="synonym">Raphanus raphanistrum var. sativus</name>
    <dbReference type="NCBI Taxonomy" id="3726"/>
    <lineage>
        <taxon>Eukaryota</taxon>
        <taxon>Viridiplantae</taxon>
        <taxon>Streptophyta</taxon>
        <taxon>Embryophyta</taxon>
        <taxon>Tracheophyta</taxon>
        <taxon>Spermatophyta</taxon>
        <taxon>Magnoliopsida</taxon>
        <taxon>eudicotyledons</taxon>
        <taxon>Gunneridae</taxon>
        <taxon>Pentapetalae</taxon>
        <taxon>rosids</taxon>
        <taxon>malvids</taxon>
        <taxon>Brassicales</taxon>
        <taxon>Brassicaceae</taxon>
        <taxon>Brassiceae</taxon>
        <taxon>Raphanus</taxon>
    </lineage>
</organism>
<dbReference type="FunFam" id="3.30.1460.20:FF:000008">
    <property type="entry name" value="Arp2/3 complex 34 kDa subunit"/>
    <property type="match status" value="1"/>
</dbReference>
<dbReference type="Gene3D" id="3.30.1460.20">
    <property type="match status" value="2"/>
</dbReference>
<dbReference type="Proteomes" id="UP000504610">
    <property type="component" value="Chromosome 4"/>
</dbReference>
<dbReference type="GO" id="GO:0034314">
    <property type="term" value="P:Arp2/3 complex-mediated actin nucleation"/>
    <property type="evidence" value="ECO:0007669"/>
    <property type="project" value="InterPro"/>
</dbReference>
<reference evidence="7" key="1">
    <citation type="journal article" date="2019" name="Database">
        <title>The radish genome database (RadishGD): an integrated information resource for radish genomics.</title>
        <authorList>
            <person name="Yu H.J."/>
            <person name="Baek S."/>
            <person name="Lee Y.J."/>
            <person name="Cho A."/>
            <person name="Mun J.H."/>
        </authorList>
    </citation>
    <scope>NUCLEOTIDE SEQUENCE [LARGE SCALE GENOMIC DNA]</scope>
    <source>
        <strain evidence="7">cv. WK10039</strain>
    </source>
</reference>
<dbReference type="GO" id="GO:0005885">
    <property type="term" value="C:Arp2/3 protein complex"/>
    <property type="evidence" value="ECO:0007669"/>
    <property type="project" value="InterPro"/>
</dbReference>
<evidence type="ECO:0000256" key="5">
    <source>
        <dbReference type="ARBA" id="ARBA00023212"/>
    </source>
</evidence>
<keyword evidence="4 6" id="KW-0009">Actin-binding</keyword>
<dbReference type="PANTHER" id="PTHR12058">
    <property type="entry name" value="ARP2/3 COMPLEX 34 KDA SUBUNIT"/>
    <property type="match status" value="1"/>
</dbReference>
<evidence type="ECO:0000256" key="6">
    <source>
        <dbReference type="RuleBase" id="RU364015"/>
    </source>
</evidence>
<keyword evidence="3 6" id="KW-0963">Cytoplasm</keyword>
<evidence type="ECO:0000256" key="1">
    <source>
        <dbReference type="ARBA" id="ARBA00004245"/>
    </source>
</evidence>
<gene>
    <name evidence="8" type="primary">LOC108852012</name>
</gene>
<evidence type="ECO:0000313" key="8">
    <source>
        <dbReference type="RefSeq" id="XP_018480995.1"/>
    </source>
</evidence>
<sequence length="381" mass="44304">MAYLKRSSPTLRETLLKIYCAEKPVEIDQHFYEFGSIQYHIKCSVSDTNIVYVSTSTLLETQGTMTLKEISSHTYEVIKQIAVGVIDIVDPPRLGFQLTLKLHLDNMPSGKEAIKIITSISEIQAIILSCQLKEMLKSLNFQDDSQAMNNNNNNNNNRLIRIVYHPSEPFYVFKQPEKITAVFPMNFRDKSDVVIATSFFQELVEVGNQKEMGKAPQCSWSPVPPYQLRGEPVQDLTINSGFVSFDITSRHVKGKRLDKTVWNLLNFYAYVKYHIKCSRGYIQRRMRKRMDSLVKLLNNTSLEEEVPQKENGRCKYIKELVKVPKGKLMMKHRFKEMSRRVKISRFRIKMNGCARFRFNQRWISLPKFSTNPSNKSYTKLD</sequence>
<keyword evidence="5 6" id="KW-0206">Cytoskeleton</keyword>
<name>A0A6J0N903_RAPSA</name>
<dbReference type="GO" id="GO:0030041">
    <property type="term" value="P:actin filament polymerization"/>
    <property type="evidence" value="ECO:0007669"/>
    <property type="project" value="InterPro"/>
</dbReference>
<dbReference type="InterPro" id="IPR034666">
    <property type="entry name" value="ARPC2/4"/>
</dbReference>
<comment type="subcellular location">
    <subcellularLocation>
        <location evidence="1 6">Cytoplasm</location>
        <location evidence="1 6">Cytoskeleton</location>
    </subcellularLocation>
</comment>
<comment type="subunit">
    <text evidence="6">Component of the Arp2/3 complex.</text>
</comment>
<dbReference type="RefSeq" id="XP_018480995.1">
    <property type="nucleotide sequence ID" value="XM_018625493.2"/>
</dbReference>
<dbReference type="GO" id="GO:0005200">
    <property type="term" value="F:structural constituent of cytoskeleton"/>
    <property type="evidence" value="ECO:0007669"/>
    <property type="project" value="TreeGrafter"/>
</dbReference>
<dbReference type="GeneID" id="108852012"/>
<dbReference type="AlphaFoldDB" id="A0A6J0N903"/>
<keyword evidence="7" id="KW-1185">Reference proteome</keyword>